<dbReference type="EMBL" id="SRYA01000020">
    <property type="protein sequence ID" value="TGY96069.1"/>
    <property type="molecule type" value="Genomic_DNA"/>
</dbReference>
<proteinExistence type="predicted"/>
<accession>A0AC61RVS9</accession>
<gene>
    <name evidence="1" type="ORF">E5329_11390</name>
</gene>
<dbReference type="Proteomes" id="UP000304953">
    <property type="component" value="Unassembled WGS sequence"/>
</dbReference>
<sequence length="590" mass="64011">MKTAIIKRKKEDTLVKANNFPTTEKSADSTGSRKLSSIKIKIVGVLLISIIVTIFLSTCIIIPNVKKNITATTQNYMSDFTDSYGKVLDQNLKVSIMYLSTERLETMLSGAGLKNITSSYFYVTGADGTILYHPDGEKIGQTTGIDAITALTEQLEQENTPTADIIRYTYNGKGRYASYYIVDKGKAILILTADENEILGPVTNVVRQALLCCGILLVILGIFGYLLIARMMQPIITISEIIRKFAAMDLTEDHRLEKISKHKDETGTIGTALISLREAFAAIITDIKQQSSLLYATSESLTSNASATFGTVQNVERAVNEIAAGAANQAEETQKATDDILLIGTMVENTSSEVSSLRSIAQSIKDSSEHANTTLRELDTVNKQAMDSINIIYEQTHTTNESALKIKEATTLISSIADETNLLSLNASIEAARAGDAGKGFAVVASEIQKLAEQSNKSAQQIDSIIYTLMEDSRKAVETMEAVKEIMAQQNENVTKTGTTFSQVQGGIMDSAVNVDSIAERTNQLNSARTNIVDVVQNLTSIAEQNAANTQETSAAVMEVANVMQEISNHASELQNIASSLETNVNTFQL</sequence>
<reference evidence="1" key="1">
    <citation type="submission" date="2019-04" db="EMBL/GenBank/DDBJ databases">
        <title>Microbes associate with the intestines of laboratory mice.</title>
        <authorList>
            <person name="Navarre W."/>
            <person name="Wong E."/>
            <person name="Huang K."/>
            <person name="Tropini C."/>
            <person name="Ng K."/>
            <person name="Yu B."/>
        </authorList>
    </citation>
    <scope>NUCLEOTIDE SEQUENCE</scope>
    <source>
        <strain evidence="1">NM01_1-7b</strain>
    </source>
</reference>
<evidence type="ECO:0000313" key="1">
    <source>
        <dbReference type="EMBL" id="TGY96069.1"/>
    </source>
</evidence>
<keyword evidence="2" id="KW-1185">Reference proteome</keyword>
<comment type="caution">
    <text evidence="1">The sequence shown here is derived from an EMBL/GenBank/DDBJ whole genome shotgun (WGS) entry which is preliminary data.</text>
</comment>
<protein>
    <submittedName>
        <fullName evidence="1">Methyl-accepting chemotaxis protein</fullName>
    </submittedName>
</protein>
<evidence type="ECO:0000313" key="2">
    <source>
        <dbReference type="Proteomes" id="UP000304953"/>
    </source>
</evidence>
<organism evidence="1 2">
    <name type="scientific">Petralouisia muris</name>
    <dbReference type="NCBI Taxonomy" id="3032872"/>
    <lineage>
        <taxon>Bacteria</taxon>
        <taxon>Bacillati</taxon>
        <taxon>Bacillota</taxon>
        <taxon>Clostridia</taxon>
        <taxon>Lachnospirales</taxon>
        <taxon>Lachnospiraceae</taxon>
        <taxon>Petralouisia</taxon>
    </lineage>
</organism>
<name>A0AC61RVS9_9FIRM</name>